<evidence type="ECO:0000256" key="6">
    <source>
        <dbReference type="ARBA" id="ARBA00022801"/>
    </source>
</evidence>
<keyword evidence="10 16" id="KW-0472">Membrane</keyword>
<evidence type="ECO:0000313" key="18">
    <source>
        <dbReference type="EMBL" id="KAH3659321.1"/>
    </source>
</evidence>
<accession>A0A9P8NU83</accession>
<dbReference type="SUPFAM" id="SSF52743">
    <property type="entry name" value="Subtilisin-like"/>
    <property type="match status" value="1"/>
</dbReference>
<feature type="domain" description="P/Homo B" evidence="17">
    <location>
        <begin position="457"/>
        <end position="590"/>
    </location>
</feature>
<evidence type="ECO:0000256" key="11">
    <source>
        <dbReference type="ARBA" id="ARBA00023145"/>
    </source>
</evidence>
<proteinExistence type="inferred from homology"/>
<dbReference type="GO" id="GO:0004252">
    <property type="term" value="F:serine-type endopeptidase activity"/>
    <property type="evidence" value="ECO:0007669"/>
    <property type="project" value="UniProtKB-UniRule"/>
</dbReference>
<dbReference type="GO" id="GO:0016485">
    <property type="term" value="P:protein processing"/>
    <property type="evidence" value="ECO:0007669"/>
    <property type="project" value="TreeGrafter"/>
</dbReference>
<dbReference type="EMBL" id="JAEUBD010001540">
    <property type="protein sequence ID" value="KAH3659321.1"/>
    <property type="molecule type" value="Genomic_DNA"/>
</dbReference>
<dbReference type="InterPro" id="IPR000209">
    <property type="entry name" value="Peptidase_S8/S53_dom"/>
</dbReference>
<dbReference type="CDD" id="cd04059">
    <property type="entry name" value="Peptidases_S8_Protein_convertases_Kexins_Furin-like"/>
    <property type="match status" value="1"/>
</dbReference>
<keyword evidence="6 14" id="KW-0378">Hydrolase</keyword>
<dbReference type="Pfam" id="PF00082">
    <property type="entry name" value="Peptidase_S8"/>
    <property type="match status" value="1"/>
</dbReference>
<dbReference type="PRINTS" id="PR00723">
    <property type="entry name" value="SUBTILISIN"/>
</dbReference>
<reference evidence="18" key="2">
    <citation type="submission" date="2021-01" db="EMBL/GenBank/DDBJ databases">
        <authorList>
            <person name="Schikora-Tamarit M.A."/>
        </authorList>
    </citation>
    <scope>NUCLEOTIDE SEQUENCE</scope>
    <source>
        <strain evidence="18">NCAIM Y.01608</strain>
    </source>
</reference>
<evidence type="ECO:0000256" key="2">
    <source>
        <dbReference type="ARBA" id="ARBA00005325"/>
    </source>
</evidence>
<feature type="active site" description="Charge relay system" evidence="13 14">
    <location>
        <position position="380"/>
    </location>
</feature>
<dbReference type="FunFam" id="3.40.50.200:FF:000005">
    <property type="entry name" value="Proprotein convertase subtilisin/kexin type 7"/>
    <property type="match status" value="1"/>
</dbReference>
<keyword evidence="11" id="KW-0865">Zymogen</keyword>
<organism evidence="18 19">
    <name type="scientific">Ogataea polymorpha</name>
    <dbReference type="NCBI Taxonomy" id="460523"/>
    <lineage>
        <taxon>Eukaryota</taxon>
        <taxon>Fungi</taxon>
        <taxon>Dikarya</taxon>
        <taxon>Ascomycota</taxon>
        <taxon>Saccharomycotina</taxon>
        <taxon>Pichiomycetes</taxon>
        <taxon>Pichiales</taxon>
        <taxon>Pichiaceae</taxon>
        <taxon>Ogataea</taxon>
    </lineage>
</organism>
<dbReference type="PANTHER" id="PTHR42884">
    <property type="entry name" value="PROPROTEIN CONVERTASE SUBTILISIN/KEXIN-RELATED"/>
    <property type="match status" value="1"/>
</dbReference>
<keyword evidence="5" id="KW-0732">Signal</keyword>
<evidence type="ECO:0000256" key="4">
    <source>
        <dbReference type="ARBA" id="ARBA00022692"/>
    </source>
</evidence>
<evidence type="ECO:0000256" key="14">
    <source>
        <dbReference type="PROSITE-ProRule" id="PRU01240"/>
    </source>
</evidence>
<dbReference type="SUPFAM" id="SSF49785">
    <property type="entry name" value="Galactose-binding domain-like"/>
    <property type="match status" value="1"/>
</dbReference>
<feature type="active site" description="Charge relay system" evidence="13 14">
    <location>
        <position position="208"/>
    </location>
</feature>
<sequence length="796" mass="88461">MFIPPRDYRQKHYFLLEISADKVAGLIQKLPELNYEHPSRAVDKYHVFSVHKDKEAEPGLLSLEQLKTLHREPERLHKRENGLSNVLADAGVRSVHMLPPKRLVHRAPVPAVDSSMEPIETAKKDFRIDDPIFPEQWHILNANFPGHDVNVVPVWKRNITGSNVVTALVDDGLDYESPDLASNFCREGSYDYNDNSPLPKPRLSDDYHGTRCAAEIAAAKGNGYCGVGVAYDSKVSGIRILSGEITSEDEAIAMIHGLDVNDIYSCSWGPPDDGQSMDMPEKVVREAMIKGIQQGRKEKGALYVFASGNGGYHNDNCNFDGYTNSIYSITVTSIDHKGLHPPYAESCTAVMVSTYSSGSGEHIHTTDVNNQCTAAHGGTSAAAPLAAGIYALVLQANPDLTWRDVQALTVKEATEVNSNDPSWQDSYIEGRRYSPVFGWGKLDADRMVQAAQNWTLLKPQAWYYSPVQHANKKVDNVGSVTTTFEVTGDDLVAANLERIEHVTVTVNIAAERRGDVEVTLVSPNGIRSDLGQSRKRDRNSDGFRNWTFSSVAHWGEPGPGNWTLEVRNTNERNKLTFENWQLRFFGESLDPKKAKRFSLDEDYSATQGDHKDTTAIAASTTLSIAPTVASTVASTDQATPSAETGDGVYRASDTHYEEYFVFFLALGFIICIWMLKSRKKPGRARRRDEYEFDIIQPEDDFDSEYAQSQRSASIGESSNASVSRMAAMARNSLDTSKLQASSGKTATTSRNPKSDSDYLRQEEQERERLYNTFNGLEEDDDMEGEGMYRITSHDSA</sequence>
<feature type="compositionally biased region" description="Polar residues" evidence="15">
    <location>
        <begin position="705"/>
        <end position="722"/>
    </location>
</feature>
<feature type="transmembrane region" description="Helical" evidence="16">
    <location>
        <begin position="659"/>
        <end position="676"/>
    </location>
</feature>
<evidence type="ECO:0000256" key="12">
    <source>
        <dbReference type="ARBA" id="ARBA00023180"/>
    </source>
</evidence>
<dbReference type="Pfam" id="PF01483">
    <property type="entry name" value="P_proprotein"/>
    <property type="match status" value="1"/>
</dbReference>
<dbReference type="AlphaFoldDB" id="A0A9P8NU83"/>
<dbReference type="InterPro" id="IPR023828">
    <property type="entry name" value="Peptidase_S8_Ser-AS"/>
</dbReference>
<evidence type="ECO:0000256" key="1">
    <source>
        <dbReference type="ARBA" id="ARBA00004370"/>
    </source>
</evidence>
<keyword evidence="19" id="KW-1185">Reference proteome</keyword>
<reference evidence="18" key="1">
    <citation type="journal article" date="2021" name="Open Biol.">
        <title>Shared evolutionary footprints suggest mitochondrial oxidative damage underlies multiple complex I losses in fungi.</title>
        <authorList>
            <person name="Schikora-Tamarit M.A."/>
            <person name="Marcet-Houben M."/>
            <person name="Nosek J."/>
            <person name="Gabaldon T."/>
        </authorList>
    </citation>
    <scope>NUCLEOTIDE SEQUENCE</scope>
    <source>
        <strain evidence="18">NCAIM Y.01608</strain>
    </source>
</reference>
<dbReference type="GO" id="GO:0000139">
    <property type="term" value="C:Golgi membrane"/>
    <property type="evidence" value="ECO:0007669"/>
    <property type="project" value="TreeGrafter"/>
</dbReference>
<dbReference type="Gene3D" id="2.60.120.260">
    <property type="entry name" value="Galactose-binding domain-like"/>
    <property type="match status" value="1"/>
</dbReference>
<evidence type="ECO:0000256" key="8">
    <source>
        <dbReference type="ARBA" id="ARBA00022837"/>
    </source>
</evidence>
<keyword evidence="12" id="KW-0325">Glycoprotein</keyword>
<dbReference type="InterPro" id="IPR034182">
    <property type="entry name" value="Kexin/furin"/>
</dbReference>
<dbReference type="PROSITE" id="PS51892">
    <property type="entry name" value="SUBTILASE"/>
    <property type="match status" value="1"/>
</dbReference>
<comment type="caution">
    <text evidence="18">The sequence shown here is derived from an EMBL/GenBank/DDBJ whole genome shotgun (WGS) entry which is preliminary data.</text>
</comment>
<gene>
    <name evidence="18" type="ORF">OGATHE_006205</name>
</gene>
<dbReference type="PROSITE" id="PS51829">
    <property type="entry name" value="P_HOMO_B"/>
    <property type="match status" value="1"/>
</dbReference>
<dbReference type="Gene3D" id="3.40.50.200">
    <property type="entry name" value="Peptidase S8/S53 domain"/>
    <property type="match status" value="1"/>
</dbReference>
<evidence type="ECO:0000256" key="5">
    <source>
        <dbReference type="ARBA" id="ARBA00022729"/>
    </source>
</evidence>
<dbReference type="Proteomes" id="UP000788993">
    <property type="component" value="Unassembled WGS sequence"/>
</dbReference>
<keyword evidence="9 16" id="KW-1133">Transmembrane helix</keyword>
<evidence type="ECO:0000256" key="15">
    <source>
        <dbReference type="SAM" id="MobiDB-lite"/>
    </source>
</evidence>
<dbReference type="FunFam" id="2.60.120.260:FF:000026">
    <property type="entry name" value="proprotein convertase subtilisin/kexin type 7"/>
    <property type="match status" value="1"/>
</dbReference>
<evidence type="ECO:0000259" key="17">
    <source>
        <dbReference type="PROSITE" id="PS51829"/>
    </source>
</evidence>
<evidence type="ECO:0000256" key="16">
    <source>
        <dbReference type="SAM" id="Phobius"/>
    </source>
</evidence>
<evidence type="ECO:0000313" key="19">
    <source>
        <dbReference type="Proteomes" id="UP000788993"/>
    </source>
</evidence>
<evidence type="ECO:0000256" key="10">
    <source>
        <dbReference type="ARBA" id="ARBA00023136"/>
    </source>
</evidence>
<feature type="region of interest" description="Disordered" evidence="15">
    <location>
        <begin position="701"/>
        <end position="796"/>
    </location>
</feature>
<dbReference type="PANTHER" id="PTHR42884:SF14">
    <property type="entry name" value="NEUROENDOCRINE CONVERTASE 1"/>
    <property type="match status" value="1"/>
</dbReference>
<dbReference type="InterPro" id="IPR015500">
    <property type="entry name" value="Peptidase_S8_subtilisin-rel"/>
</dbReference>
<feature type="compositionally biased region" description="Basic and acidic residues" evidence="15">
    <location>
        <begin position="752"/>
        <end position="769"/>
    </location>
</feature>
<protein>
    <recommendedName>
        <fullName evidence="17">P/Homo B domain-containing protein</fullName>
    </recommendedName>
</protein>
<dbReference type="InterPro" id="IPR002884">
    <property type="entry name" value="P_dom"/>
</dbReference>
<dbReference type="InterPro" id="IPR036852">
    <property type="entry name" value="Peptidase_S8/S53_dom_sf"/>
</dbReference>
<feature type="compositionally biased region" description="Polar residues" evidence="15">
    <location>
        <begin position="732"/>
        <end position="751"/>
    </location>
</feature>
<dbReference type="InterPro" id="IPR008979">
    <property type="entry name" value="Galactose-bd-like_sf"/>
</dbReference>
<dbReference type="GO" id="GO:0007323">
    <property type="term" value="P:peptide pheromone maturation"/>
    <property type="evidence" value="ECO:0007669"/>
    <property type="project" value="UniProtKB-ARBA"/>
</dbReference>
<comment type="similarity">
    <text evidence="2">Belongs to the peptidase S8 family. Furin subfamily.</text>
</comment>
<name>A0A9P8NU83_9ASCO</name>
<keyword evidence="3 14" id="KW-0645">Protease</keyword>
<dbReference type="GO" id="GO:0005802">
    <property type="term" value="C:trans-Golgi network"/>
    <property type="evidence" value="ECO:0007669"/>
    <property type="project" value="TreeGrafter"/>
</dbReference>
<keyword evidence="4 16" id="KW-0812">Transmembrane</keyword>
<evidence type="ECO:0000256" key="3">
    <source>
        <dbReference type="ARBA" id="ARBA00022670"/>
    </source>
</evidence>
<feature type="active site" description="Charge relay system" evidence="13 14">
    <location>
        <position position="170"/>
    </location>
</feature>
<keyword evidence="8" id="KW-0106">Calcium</keyword>
<comment type="subcellular location">
    <subcellularLocation>
        <location evidence="1">Membrane</location>
    </subcellularLocation>
</comment>
<dbReference type="PROSITE" id="PS00138">
    <property type="entry name" value="SUBTILASE_SER"/>
    <property type="match status" value="1"/>
</dbReference>
<evidence type="ECO:0000256" key="9">
    <source>
        <dbReference type="ARBA" id="ARBA00022989"/>
    </source>
</evidence>
<evidence type="ECO:0000256" key="7">
    <source>
        <dbReference type="ARBA" id="ARBA00022825"/>
    </source>
</evidence>
<keyword evidence="7 14" id="KW-0720">Serine protease</keyword>
<evidence type="ECO:0000256" key="13">
    <source>
        <dbReference type="PIRSR" id="PIRSR615500-1"/>
    </source>
</evidence>